<gene>
    <name evidence="1" type="ORF">MCEL_15320</name>
</gene>
<evidence type="ECO:0000313" key="2">
    <source>
        <dbReference type="Proteomes" id="UP000466431"/>
    </source>
</evidence>
<dbReference type="AlphaFoldDB" id="A0A7I7RFD4"/>
<dbReference type="RefSeq" id="WP_133052434.1">
    <property type="nucleotide sequence ID" value="NZ_AP022591.1"/>
</dbReference>
<accession>A0A7I7RFD4</accession>
<dbReference type="OrthoDB" id="4745728at2"/>
<dbReference type="EMBL" id="AP022591">
    <property type="protein sequence ID" value="BBY43237.1"/>
    <property type="molecule type" value="Genomic_DNA"/>
</dbReference>
<protein>
    <submittedName>
        <fullName evidence="1">Uncharacterized protein</fullName>
    </submittedName>
</protein>
<keyword evidence="2" id="KW-1185">Reference proteome</keyword>
<sequence>MNIRTGIVGDNPVLVDIFERIAGPDQAEVDLHLEGPGVENHATNAKYFAQFVSGISDAVKETAKARAGKGRYSEHLLIEGVGPGSVRVVLRAPTPTVPEGDRPIDEISASSVDSDALRSIVAILTHASSDDDESPLVAELLDLPPQARRGLKRATKTTNEAGWNIRGSIRQRNVGAEDVALTPQGAFRLRQGLDAQVESRTEETMAGNIDGFRRSLSTLYFQPENSARIIQAAVFDPEIAAAITDLFSEPDLMVEVVFEVIESYLPGDKTHPRRSRSVQSIRRIGVGRQLTIGADETSRSGR</sequence>
<reference evidence="1 2" key="1">
    <citation type="journal article" date="2019" name="Emerg. Microbes Infect.">
        <title>Comprehensive subspecies identification of 175 nontuberculous mycobacteria species based on 7547 genomic profiles.</title>
        <authorList>
            <person name="Matsumoto Y."/>
            <person name="Kinjo T."/>
            <person name="Motooka D."/>
            <person name="Nabeya D."/>
            <person name="Jung N."/>
            <person name="Uechi K."/>
            <person name="Horii T."/>
            <person name="Iida T."/>
            <person name="Fujita J."/>
            <person name="Nakamura S."/>
        </authorList>
    </citation>
    <scope>NUCLEOTIDE SEQUENCE [LARGE SCALE GENOMIC DNA]</scope>
    <source>
        <strain evidence="1 2">JCM 18439</strain>
    </source>
</reference>
<organism evidence="1 2">
    <name type="scientific">Mycolicibacterium celeriflavum</name>
    <name type="common">Mycobacterium celeriflavum</name>
    <dbReference type="NCBI Taxonomy" id="1249101"/>
    <lineage>
        <taxon>Bacteria</taxon>
        <taxon>Bacillati</taxon>
        <taxon>Actinomycetota</taxon>
        <taxon>Actinomycetes</taxon>
        <taxon>Mycobacteriales</taxon>
        <taxon>Mycobacteriaceae</taxon>
        <taxon>Mycolicibacterium</taxon>
    </lineage>
</organism>
<name>A0A7I7RFD4_MYCCF</name>
<dbReference type="Proteomes" id="UP000466431">
    <property type="component" value="Chromosome"/>
</dbReference>
<proteinExistence type="predicted"/>
<evidence type="ECO:0000313" key="1">
    <source>
        <dbReference type="EMBL" id="BBY43237.1"/>
    </source>
</evidence>
<dbReference type="KEGG" id="mcee:MCEL_15320"/>